<gene>
    <name evidence="4" type="ORF">ZOSMA_243G00120</name>
</gene>
<dbReference type="STRING" id="29655.A0A0K9PH45"/>
<proteinExistence type="inferred from homology"/>
<dbReference type="InterPro" id="IPR010285">
    <property type="entry name" value="DNA_helicase_pif1-like_DEAD"/>
</dbReference>
<dbReference type="SUPFAM" id="SSF52540">
    <property type="entry name" value="P-loop containing nucleoside triphosphate hydrolases"/>
    <property type="match status" value="1"/>
</dbReference>
<dbReference type="PANTHER" id="PTHR47642">
    <property type="entry name" value="ATP-DEPENDENT DNA HELICASE"/>
    <property type="match status" value="1"/>
</dbReference>
<dbReference type="GO" id="GO:0006310">
    <property type="term" value="P:DNA recombination"/>
    <property type="evidence" value="ECO:0007669"/>
    <property type="project" value="UniProtKB-KW"/>
</dbReference>
<evidence type="ECO:0000259" key="3">
    <source>
        <dbReference type="Pfam" id="PF05970"/>
    </source>
</evidence>
<keyword evidence="1" id="KW-0347">Helicase</keyword>
<evidence type="ECO:0000313" key="5">
    <source>
        <dbReference type="Proteomes" id="UP000036987"/>
    </source>
</evidence>
<keyword evidence="1" id="KW-0234">DNA repair</keyword>
<dbReference type="EC" id="5.6.2.3" evidence="1"/>
<accession>A0A0K9PH45</accession>
<keyword evidence="1" id="KW-0067">ATP-binding</keyword>
<dbReference type="GO" id="GO:0016887">
    <property type="term" value="F:ATP hydrolysis activity"/>
    <property type="evidence" value="ECO:0007669"/>
    <property type="project" value="RHEA"/>
</dbReference>
<evidence type="ECO:0000256" key="1">
    <source>
        <dbReference type="RuleBase" id="RU363044"/>
    </source>
</evidence>
<organism evidence="4 5">
    <name type="scientific">Zostera marina</name>
    <name type="common">Eelgrass</name>
    <dbReference type="NCBI Taxonomy" id="29655"/>
    <lineage>
        <taxon>Eukaryota</taxon>
        <taxon>Viridiplantae</taxon>
        <taxon>Streptophyta</taxon>
        <taxon>Embryophyta</taxon>
        <taxon>Tracheophyta</taxon>
        <taxon>Spermatophyta</taxon>
        <taxon>Magnoliopsida</taxon>
        <taxon>Liliopsida</taxon>
        <taxon>Zosteraceae</taxon>
        <taxon>Zostera</taxon>
    </lineage>
</organism>
<dbReference type="EMBL" id="LFYR01000850">
    <property type="protein sequence ID" value="KMZ68271.1"/>
    <property type="molecule type" value="Genomic_DNA"/>
</dbReference>
<feature type="domain" description="DNA helicase Pif1-like DEAD-box helicase" evidence="3">
    <location>
        <begin position="36"/>
        <end position="159"/>
    </location>
</feature>
<feature type="compositionally biased region" description="Polar residues" evidence="2">
    <location>
        <begin position="24"/>
        <end position="33"/>
    </location>
</feature>
<comment type="similarity">
    <text evidence="1">Belongs to the helicase family.</text>
</comment>
<dbReference type="InterPro" id="IPR051055">
    <property type="entry name" value="PIF1_helicase"/>
</dbReference>
<name>A0A0K9PH45_ZOSMR</name>
<dbReference type="GO" id="GO:0005524">
    <property type="term" value="F:ATP binding"/>
    <property type="evidence" value="ECO:0007669"/>
    <property type="project" value="UniProtKB-KW"/>
</dbReference>
<keyword evidence="1" id="KW-0378">Hydrolase</keyword>
<dbReference type="OrthoDB" id="272985at2759"/>
<evidence type="ECO:0000256" key="2">
    <source>
        <dbReference type="SAM" id="MobiDB-lite"/>
    </source>
</evidence>
<dbReference type="GO" id="GO:0043139">
    <property type="term" value="F:5'-3' DNA helicase activity"/>
    <property type="evidence" value="ECO:0000318"/>
    <property type="project" value="GO_Central"/>
</dbReference>
<protein>
    <recommendedName>
        <fullName evidence="1">ATP-dependent DNA helicase</fullName>
        <ecNumber evidence="1">5.6.2.3</ecNumber>
    </recommendedName>
</protein>
<dbReference type="AlphaFoldDB" id="A0A0K9PH45"/>
<evidence type="ECO:0000313" key="4">
    <source>
        <dbReference type="EMBL" id="KMZ68271.1"/>
    </source>
</evidence>
<keyword evidence="5" id="KW-1185">Reference proteome</keyword>
<dbReference type="GO" id="GO:0006281">
    <property type="term" value="P:DNA repair"/>
    <property type="evidence" value="ECO:0007669"/>
    <property type="project" value="UniProtKB-KW"/>
</dbReference>
<dbReference type="PANTHER" id="PTHR47642:SF5">
    <property type="entry name" value="ATP-DEPENDENT DNA HELICASE"/>
    <property type="match status" value="1"/>
</dbReference>
<dbReference type="Pfam" id="PF05970">
    <property type="entry name" value="PIF1"/>
    <property type="match status" value="1"/>
</dbReference>
<comment type="cofactor">
    <cofactor evidence="1">
        <name>Mg(2+)</name>
        <dbReference type="ChEBI" id="CHEBI:18420"/>
    </cofactor>
</comment>
<keyword evidence="1" id="KW-0547">Nucleotide-binding</keyword>
<keyword evidence="1" id="KW-0233">DNA recombination</keyword>
<sequence length="178" mass="19511">MEWKNTAVKKRSGEFSVDDEVIDSRSSPDISSELNLSPQQEELISAIVAGQSVFITGSAGTSKSFLLKHVVSTLRRIHPPNSVFVTASTGVAACALGGQTLYSFAGVGLGRGNKTELVNYVLKSNKAVERWKRAKALVIDEISMIDGELFDNLEFLSTTLMLQLKELRSQLLRMYQGQ</sequence>
<dbReference type="GO" id="GO:0000723">
    <property type="term" value="P:telomere maintenance"/>
    <property type="evidence" value="ECO:0007669"/>
    <property type="project" value="InterPro"/>
</dbReference>
<dbReference type="InterPro" id="IPR027417">
    <property type="entry name" value="P-loop_NTPase"/>
</dbReference>
<feature type="region of interest" description="Disordered" evidence="2">
    <location>
        <begin position="1"/>
        <end position="33"/>
    </location>
</feature>
<dbReference type="Proteomes" id="UP000036987">
    <property type="component" value="Unassembled WGS sequence"/>
</dbReference>
<keyword evidence="1" id="KW-0227">DNA damage</keyword>
<comment type="catalytic activity">
    <reaction evidence="1">
        <text>ATP + H2O = ADP + phosphate + H(+)</text>
        <dbReference type="Rhea" id="RHEA:13065"/>
        <dbReference type="ChEBI" id="CHEBI:15377"/>
        <dbReference type="ChEBI" id="CHEBI:15378"/>
        <dbReference type="ChEBI" id="CHEBI:30616"/>
        <dbReference type="ChEBI" id="CHEBI:43474"/>
        <dbReference type="ChEBI" id="CHEBI:456216"/>
        <dbReference type="EC" id="5.6.2.3"/>
    </reaction>
</comment>
<reference evidence="5" key="1">
    <citation type="journal article" date="2016" name="Nature">
        <title>The genome of the seagrass Zostera marina reveals angiosperm adaptation to the sea.</title>
        <authorList>
            <person name="Olsen J.L."/>
            <person name="Rouze P."/>
            <person name="Verhelst B."/>
            <person name="Lin Y.-C."/>
            <person name="Bayer T."/>
            <person name="Collen J."/>
            <person name="Dattolo E."/>
            <person name="De Paoli E."/>
            <person name="Dittami S."/>
            <person name="Maumus F."/>
            <person name="Michel G."/>
            <person name="Kersting A."/>
            <person name="Lauritano C."/>
            <person name="Lohaus R."/>
            <person name="Toepel M."/>
            <person name="Tonon T."/>
            <person name="Vanneste K."/>
            <person name="Amirebrahimi M."/>
            <person name="Brakel J."/>
            <person name="Bostroem C."/>
            <person name="Chovatia M."/>
            <person name="Grimwood J."/>
            <person name="Jenkins J.W."/>
            <person name="Jueterbock A."/>
            <person name="Mraz A."/>
            <person name="Stam W.T."/>
            <person name="Tice H."/>
            <person name="Bornberg-Bauer E."/>
            <person name="Green P.J."/>
            <person name="Pearson G.A."/>
            <person name="Procaccini G."/>
            <person name="Duarte C.M."/>
            <person name="Schmutz J."/>
            <person name="Reusch T.B.H."/>
            <person name="Van de Peer Y."/>
        </authorList>
    </citation>
    <scope>NUCLEOTIDE SEQUENCE [LARGE SCALE GENOMIC DNA]</scope>
    <source>
        <strain evidence="5">cv. Finnish</strain>
    </source>
</reference>
<comment type="caution">
    <text evidence="4">The sequence shown here is derived from an EMBL/GenBank/DDBJ whole genome shotgun (WGS) entry which is preliminary data.</text>
</comment>
<dbReference type="Gene3D" id="3.40.50.300">
    <property type="entry name" value="P-loop containing nucleotide triphosphate hydrolases"/>
    <property type="match status" value="1"/>
</dbReference>